<evidence type="ECO:0000313" key="2">
    <source>
        <dbReference type="EMBL" id="GEN06835.1"/>
    </source>
</evidence>
<accession>A0A511SY51</accession>
<dbReference type="InterPro" id="IPR001279">
    <property type="entry name" value="Metallo-B-lactamas"/>
</dbReference>
<dbReference type="Pfam" id="PF00753">
    <property type="entry name" value="Lactamase_B"/>
    <property type="match status" value="1"/>
</dbReference>
<evidence type="ECO:0000259" key="1">
    <source>
        <dbReference type="SMART" id="SM00849"/>
    </source>
</evidence>
<dbReference type="OrthoDB" id="1550459at2"/>
<evidence type="ECO:0000313" key="3">
    <source>
        <dbReference type="EMBL" id="SEU04325.1"/>
    </source>
</evidence>
<dbReference type="Proteomes" id="UP000183760">
    <property type="component" value="Unassembled WGS sequence"/>
</dbReference>
<dbReference type="InterPro" id="IPR036866">
    <property type="entry name" value="RibonucZ/Hydroxyglut_hydro"/>
</dbReference>
<dbReference type="AlphaFoldDB" id="A0A511SY51"/>
<proteinExistence type="predicted"/>
<dbReference type="RefSeq" id="WP_083560050.1">
    <property type="nucleotide sequence ID" value="NZ_BJXR01000017.1"/>
</dbReference>
<dbReference type="SUPFAM" id="SSF56281">
    <property type="entry name" value="Metallo-hydrolase/oxidoreductase"/>
    <property type="match status" value="1"/>
</dbReference>
<dbReference type="EMBL" id="BJXR01000017">
    <property type="protein sequence ID" value="GEN06835.1"/>
    <property type="molecule type" value="Genomic_DNA"/>
</dbReference>
<evidence type="ECO:0000313" key="4">
    <source>
        <dbReference type="Proteomes" id="UP000183760"/>
    </source>
</evidence>
<dbReference type="PANTHER" id="PTHR42951:SF20">
    <property type="entry name" value="BETA LACTAMASE"/>
    <property type="match status" value="1"/>
</dbReference>
<organism evidence="2 5">
    <name type="scientific">Myxococcus fulvus</name>
    <dbReference type="NCBI Taxonomy" id="33"/>
    <lineage>
        <taxon>Bacteria</taxon>
        <taxon>Pseudomonadati</taxon>
        <taxon>Myxococcota</taxon>
        <taxon>Myxococcia</taxon>
        <taxon>Myxococcales</taxon>
        <taxon>Cystobacterineae</taxon>
        <taxon>Myxococcaceae</taxon>
        <taxon>Myxococcus</taxon>
    </lineage>
</organism>
<reference evidence="3 4" key="1">
    <citation type="submission" date="2016-10" db="EMBL/GenBank/DDBJ databases">
        <authorList>
            <person name="Varghese N."/>
            <person name="Submissions S."/>
        </authorList>
    </citation>
    <scope>NUCLEOTIDE SEQUENCE [LARGE SCALE GENOMIC DNA]</scope>
    <source>
        <strain evidence="3 4">DSM 16525</strain>
    </source>
</reference>
<reference evidence="2 5" key="2">
    <citation type="submission" date="2019-07" db="EMBL/GenBank/DDBJ databases">
        <title>Whole genome shotgun sequence of Myxococcus fulvus NBRC 100333.</title>
        <authorList>
            <person name="Hosoyama A."/>
            <person name="Uohara A."/>
            <person name="Ohji S."/>
            <person name="Ichikawa N."/>
        </authorList>
    </citation>
    <scope>NUCLEOTIDE SEQUENCE [LARGE SCALE GENOMIC DNA]</scope>
    <source>
        <strain evidence="2 5">NBRC 100333</strain>
    </source>
</reference>
<dbReference type="InterPro" id="IPR050855">
    <property type="entry name" value="NDM-1-like"/>
</dbReference>
<dbReference type="PANTHER" id="PTHR42951">
    <property type="entry name" value="METALLO-BETA-LACTAMASE DOMAIN-CONTAINING"/>
    <property type="match status" value="1"/>
</dbReference>
<sequence>MRGFEMKKVVWLLGALLGMGCAGTKAGLGEARLERYTSDASGFDTHSFFYDTGAEVVVFDAQFTEGEANKVLEHIRARTAHPIRYVVITHPNPDKFNGAAVFQRVGAKVVASKATAEAIPAVHAYKKFYWVNVAKAFTEETYPAEATVEVTFTGSYSLPLEGGAKVELTELKHSGVTVTQTVAYVPGSEALVVGDLVHHGAHAWLEGGVREGKVVPDVASWKAALGELSAWPRATVHGGRGDSAPVMDAIEAQRRYLDGMVTLVEGYAAELGERKPELCGAQASTHYGQLEQRAVAAFPELKLPYLVGYGVYGLVNRVACGG</sequence>
<dbReference type="PROSITE" id="PS51257">
    <property type="entry name" value="PROKAR_LIPOPROTEIN"/>
    <property type="match status" value="1"/>
</dbReference>
<gene>
    <name evidence="2" type="ORF">MFU01_18720</name>
    <name evidence="3" type="ORF">SAMN05443572_104540</name>
</gene>
<evidence type="ECO:0000313" key="5">
    <source>
        <dbReference type="Proteomes" id="UP000321514"/>
    </source>
</evidence>
<name>A0A511SY51_MYXFU</name>
<feature type="domain" description="Metallo-beta-lactamase" evidence="1">
    <location>
        <begin position="44"/>
        <end position="240"/>
    </location>
</feature>
<dbReference type="STRING" id="1334629.MFUL124B02_39135"/>
<comment type="caution">
    <text evidence="2">The sequence shown here is derived from an EMBL/GenBank/DDBJ whole genome shotgun (WGS) entry which is preliminary data.</text>
</comment>
<dbReference type="EMBL" id="FOIB01000004">
    <property type="protein sequence ID" value="SEU04325.1"/>
    <property type="molecule type" value="Genomic_DNA"/>
</dbReference>
<dbReference type="Proteomes" id="UP000321514">
    <property type="component" value="Unassembled WGS sequence"/>
</dbReference>
<keyword evidence="4" id="KW-1185">Reference proteome</keyword>
<dbReference type="SMART" id="SM00849">
    <property type="entry name" value="Lactamase_B"/>
    <property type="match status" value="1"/>
</dbReference>
<dbReference type="Gene3D" id="3.60.15.10">
    <property type="entry name" value="Ribonuclease Z/Hydroxyacylglutathione hydrolase-like"/>
    <property type="match status" value="1"/>
</dbReference>
<protein>
    <submittedName>
        <fullName evidence="3">Glyoxylase, beta-lactamase superfamily II</fullName>
    </submittedName>
</protein>